<keyword evidence="10" id="KW-1185">Reference proteome</keyword>
<dbReference type="InterPro" id="IPR000717">
    <property type="entry name" value="PCI_dom"/>
</dbReference>
<keyword evidence="5" id="KW-0963">Cytoplasm</keyword>
<reference evidence="9 10" key="1">
    <citation type="submission" date="2023-09" db="EMBL/GenBank/DDBJ databases">
        <title>Nesidiocoris tenuis whole genome shotgun sequence.</title>
        <authorList>
            <person name="Shibata T."/>
            <person name="Shimoda M."/>
            <person name="Kobayashi T."/>
            <person name="Uehara T."/>
        </authorList>
    </citation>
    <scope>NUCLEOTIDE SEQUENCE [LARGE SCALE GENOMIC DNA]</scope>
    <source>
        <strain evidence="9 10">Japan</strain>
    </source>
</reference>
<dbReference type="PANTHER" id="PTHR10855">
    <property type="entry name" value="26S PROTEASOME NON-ATPASE REGULATORY SUBUNIT 12/COP9 SIGNALOSOME COMPLEX SUBUNIT 4"/>
    <property type="match status" value="1"/>
</dbReference>
<evidence type="ECO:0000313" key="9">
    <source>
        <dbReference type="EMBL" id="BES92005.1"/>
    </source>
</evidence>
<evidence type="ECO:0000313" key="10">
    <source>
        <dbReference type="Proteomes" id="UP001307889"/>
    </source>
</evidence>
<accession>A0ABN7AIB7</accession>
<keyword evidence="6" id="KW-0736">Signalosome</keyword>
<sequence length="412" mass="47270">MSSPNSIRHAIASLNTFGGCHKDQADRFRAILESILAPQEENMMELLKMFVEALVNENVSLVISRQILTEISVELARLPDDVSKVISHHILDKVQPRVISFEEQVASIRQHVASIYEREQNWKEAANVLVGIPLETGQKQYSVDYKLETYMKIARLYLEDDDPVQAEAYINRASLLQAESKDEQLQIYYKVCYARVLDYRRKFIEAAQRYNELSYRSIIHEDERMTALRNALICTVLASAGQQRSRMLATLFKDERCQQLPAYNILEKMYLDRIIRRSELAEFESLLQPHQEAQTIDGSTILDRAVIEHNLLSASKLYNNITFEELGALLEITPSKAEKIASQMITEGRMNGYIDQIDSIVHFETREVLPSWDKQIQSLCYQVNQIIEKITAHQPTSLPMSMGGDENNAMAH</sequence>
<protein>
    <recommendedName>
        <fullName evidence="4">COP9 signalosome complex subunit 4</fullName>
    </recommendedName>
</protein>
<dbReference type="Pfam" id="PF18420">
    <property type="entry name" value="CSN4_RPN5_eIF3a"/>
    <property type="match status" value="1"/>
</dbReference>
<evidence type="ECO:0000256" key="7">
    <source>
        <dbReference type="ARBA" id="ARBA00023242"/>
    </source>
</evidence>
<feature type="domain" description="PCI" evidence="8">
    <location>
        <begin position="199"/>
        <end position="368"/>
    </location>
</feature>
<evidence type="ECO:0000256" key="1">
    <source>
        <dbReference type="ARBA" id="ARBA00004123"/>
    </source>
</evidence>
<dbReference type="SUPFAM" id="SSF46785">
    <property type="entry name" value="Winged helix' DNA-binding domain"/>
    <property type="match status" value="1"/>
</dbReference>
<dbReference type="InterPro" id="IPR041406">
    <property type="entry name" value="CSN4_HTH"/>
</dbReference>
<evidence type="ECO:0000256" key="4">
    <source>
        <dbReference type="ARBA" id="ARBA00014881"/>
    </source>
</evidence>
<dbReference type="PROSITE" id="PS50250">
    <property type="entry name" value="PCI"/>
    <property type="match status" value="1"/>
</dbReference>
<name>A0ABN7AIB7_9HEMI</name>
<dbReference type="SMART" id="SM00088">
    <property type="entry name" value="PINT"/>
    <property type="match status" value="1"/>
</dbReference>
<organism evidence="9 10">
    <name type="scientific">Nesidiocoris tenuis</name>
    <dbReference type="NCBI Taxonomy" id="355587"/>
    <lineage>
        <taxon>Eukaryota</taxon>
        <taxon>Metazoa</taxon>
        <taxon>Ecdysozoa</taxon>
        <taxon>Arthropoda</taxon>
        <taxon>Hexapoda</taxon>
        <taxon>Insecta</taxon>
        <taxon>Pterygota</taxon>
        <taxon>Neoptera</taxon>
        <taxon>Paraneoptera</taxon>
        <taxon>Hemiptera</taxon>
        <taxon>Heteroptera</taxon>
        <taxon>Panheteroptera</taxon>
        <taxon>Cimicomorpha</taxon>
        <taxon>Miridae</taxon>
        <taxon>Dicyphina</taxon>
        <taxon>Nesidiocoris</taxon>
    </lineage>
</organism>
<evidence type="ECO:0000256" key="6">
    <source>
        <dbReference type="ARBA" id="ARBA00022790"/>
    </source>
</evidence>
<keyword evidence="7" id="KW-0539">Nucleus</keyword>
<evidence type="ECO:0000256" key="5">
    <source>
        <dbReference type="ARBA" id="ARBA00022490"/>
    </source>
</evidence>
<evidence type="ECO:0000256" key="3">
    <source>
        <dbReference type="ARBA" id="ARBA00010417"/>
    </source>
</evidence>
<evidence type="ECO:0000256" key="2">
    <source>
        <dbReference type="ARBA" id="ARBA00004496"/>
    </source>
</evidence>
<dbReference type="PANTHER" id="PTHR10855:SF2">
    <property type="entry name" value="COP9 SIGNALOSOME COMPLEX SUBUNIT 4"/>
    <property type="match status" value="1"/>
</dbReference>
<comment type="similarity">
    <text evidence="3">Belongs to the CSN4 family.</text>
</comment>
<dbReference type="Pfam" id="PF22241">
    <property type="entry name" value="PSMD12-CSN4_N"/>
    <property type="match status" value="1"/>
</dbReference>
<dbReference type="EMBL" id="AP028911">
    <property type="protein sequence ID" value="BES92005.1"/>
    <property type="molecule type" value="Genomic_DNA"/>
</dbReference>
<gene>
    <name evidence="9" type="ORF">NTJ_04813</name>
</gene>
<evidence type="ECO:0000259" key="8">
    <source>
        <dbReference type="PROSITE" id="PS50250"/>
    </source>
</evidence>
<comment type="subcellular location">
    <subcellularLocation>
        <location evidence="2">Cytoplasm</location>
    </subcellularLocation>
    <subcellularLocation>
        <location evidence="1">Nucleus</location>
    </subcellularLocation>
</comment>
<dbReference type="InterPro" id="IPR036388">
    <property type="entry name" value="WH-like_DNA-bd_sf"/>
</dbReference>
<dbReference type="Pfam" id="PF01399">
    <property type="entry name" value="PCI"/>
    <property type="match status" value="1"/>
</dbReference>
<dbReference type="Gene3D" id="1.10.10.10">
    <property type="entry name" value="Winged helix-like DNA-binding domain superfamily/Winged helix DNA-binding domain"/>
    <property type="match status" value="1"/>
</dbReference>
<proteinExistence type="inferred from homology"/>
<dbReference type="InterPro" id="IPR040134">
    <property type="entry name" value="PSMD12/CSN4"/>
</dbReference>
<dbReference type="InterPro" id="IPR036390">
    <property type="entry name" value="WH_DNA-bd_sf"/>
</dbReference>
<dbReference type="InterPro" id="IPR054559">
    <property type="entry name" value="PSMD12-CSN4-like_N"/>
</dbReference>
<dbReference type="Proteomes" id="UP001307889">
    <property type="component" value="Chromosome 3"/>
</dbReference>